<dbReference type="AlphaFoldDB" id="A0A9X4KFY8"/>
<gene>
    <name evidence="1" type="ORF">OMP38_10630</name>
</gene>
<proteinExistence type="predicted"/>
<keyword evidence="2" id="KW-1185">Reference proteome</keyword>
<sequence>MGLGVRKIEETSHTFHRIVAGARQVAEMNHISQATASNVKGVLNATEEQLGSIEEIAALGEQLNLLTQDLGDRMSKALE</sequence>
<dbReference type="EMBL" id="JAPDHZ010000002">
    <property type="protein sequence ID" value="MDG0791276.1"/>
    <property type="molecule type" value="Genomic_DNA"/>
</dbReference>
<dbReference type="RefSeq" id="WP_277565039.1">
    <property type="nucleotide sequence ID" value="NZ_JAPDHZ010000002.1"/>
</dbReference>
<reference evidence="1 2" key="1">
    <citation type="submission" date="2022-10" db="EMBL/GenBank/DDBJ databases">
        <title>Comparative genomic analysis of Cohnella hashimotonis sp. nov., isolated from the International Space Station.</title>
        <authorList>
            <person name="Simpson A."/>
            <person name="Venkateswaran K."/>
        </authorList>
    </citation>
    <scope>NUCLEOTIDE SEQUENCE [LARGE SCALE GENOMIC DNA]</scope>
    <source>
        <strain evidence="1 2">DSM 18997</strain>
    </source>
</reference>
<accession>A0A9X4KFY8</accession>
<evidence type="ECO:0000313" key="2">
    <source>
        <dbReference type="Proteomes" id="UP001153387"/>
    </source>
</evidence>
<evidence type="ECO:0000313" key="1">
    <source>
        <dbReference type="EMBL" id="MDG0791276.1"/>
    </source>
</evidence>
<comment type="caution">
    <text evidence="1">The sequence shown here is derived from an EMBL/GenBank/DDBJ whole genome shotgun (WGS) entry which is preliminary data.</text>
</comment>
<evidence type="ECO:0008006" key="3">
    <source>
        <dbReference type="Google" id="ProtNLM"/>
    </source>
</evidence>
<dbReference type="Proteomes" id="UP001153387">
    <property type="component" value="Unassembled WGS sequence"/>
</dbReference>
<name>A0A9X4KFY8_9BACL</name>
<organism evidence="1 2">
    <name type="scientific">Cohnella ginsengisoli</name>
    <dbReference type="NCBI Taxonomy" id="425004"/>
    <lineage>
        <taxon>Bacteria</taxon>
        <taxon>Bacillati</taxon>
        <taxon>Bacillota</taxon>
        <taxon>Bacilli</taxon>
        <taxon>Bacillales</taxon>
        <taxon>Paenibacillaceae</taxon>
        <taxon>Cohnella</taxon>
    </lineage>
</organism>
<protein>
    <recommendedName>
        <fullName evidence="3">Methyl-accepting chemotaxis protein</fullName>
    </recommendedName>
</protein>